<name>A0A5C1AA94_9BACT</name>
<evidence type="ECO:0000313" key="1">
    <source>
        <dbReference type="EMBL" id="QEL13968.1"/>
    </source>
</evidence>
<dbReference type="Pfam" id="PF09720">
    <property type="entry name" value="Unstab_antitox"/>
    <property type="match status" value="1"/>
</dbReference>
<proteinExistence type="predicted"/>
<organism evidence="1 2">
    <name type="scientific">Limnoglobus roseus</name>
    <dbReference type="NCBI Taxonomy" id="2598579"/>
    <lineage>
        <taxon>Bacteria</taxon>
        <taxon>Pseudomonadati</taxon>
        <taxon>Planctomycetota</taxon>
        <taxon>Planctomycetia</taxon>
        <taxon>Gemmatales</taxon>
        <taxon>Gemmataceae</taxon>
        <taxon>Limnoglobus</taxon>
    </lineage>
</organism>
<dbReference type="OrthoDB" id="8909055at2"/>
<protein>
    <submittedName>
        <fullName evidence="1">Addiction module protein</fullName>
    </submittedName>
</protein>
<dbReference type="EMBL" id="CP042425">
    <property type="protein sequence ID" value="QEL13968.1"/>
    <property type="molecule type" value="Genomic_DNA"/>
</dbReference>
<dbReference type="InterPro" id="IPR013406">
    <property type="entry name" value="CHP02574_addiction_mod"/>
</dbReference>
<dbReference type="Proteomes" id="UP000324974">
    <property type="component" value="Chromosome"/>
</dbReference>
<gene>
    <name evidence="1" type="ORF">PX52LOC_00828</name>
</gene>
<dbReference type="RefSeq" id="WP_149108893.1">
    <property type="nucleotide sequence ID" value="NZ_CP042425.1"/>
</dbReference>
<dbReference type="NCBIfam" id="TIGR02574">
    <property type="entry name" value="stabl_TIGR02574"/>
    <property type="match status" value="1"/>
</dbReference>
<dbReference type="KEGG" id="lrs:PX52LOC_00828"/>
<sequence>MITTIDLTPILELPVAQRIGVVQAILDSIAADSVEPEMSEELKSELDRRIAAYRANPAAARPWEQVKASLLARRRS</sequence>
<keyword evidence="2" id="KW-1185">Reference proteome</keyword>
<accession>A0A5C1AA94</accession>
<dbReference type="AlphaFoldDB" id="A0A5C1AA94"/>
<reference evidence="2" key="1">
    <citation type="submission" date="2019-08" db="EMBL/GenBank/DDBJ databases">
        <title>Limnoglobus roseus gen. nov., sp. nov., a novel freshwater planctomycete with a giant genome from the family Gemmataceae.</title>
        <authorList>
            <person name="Kulichevskaya I.S."/>
            <person name="Naumoff D.G."/>
            <person name="Miroshnikov K."/>
            <person name="Ivanova A."/>
            <person name="Philippov D.A."/>
            <person name="Hakobyan A."/>
            <person name="Rijpstra I.C."/>
            <person name="Sinninghe Damste J.S."/>
            <person name="Liesack W."/>
            <person name="Dedysh S.N."/>
        </authorList>
    </citation>
    <scope>NUCLEOTIDE SEQUENCE [LARGE SCALE GENOMIC DNA]</scope>
    <source>
        <strain evidence="2">PX52</strain>
    </source>
</reference>
<evidence type="ECO:0000313" key="2">
    <source>
        <dbReference type="Proteomes" id="UP000324974"/>
    </source>
</evidence>